<reference evidence="4" key="1">
    <citation type="submission" date="2010-05" db="EMBL/GenBank/DDBJ databases">
        <title>The genome sequence of Magnaporthe poae strain ATCC 64411.</title>
        <authorList>
            <person name="Ma L.-J."/>
            <person name="Dead R."/>
            <person name="Young S."/>
            <person name="Zeng Q."/>
            <person name="Koehrsen M."/>
            <person name="Alvarado L."/>
            <person name="Berlin A."/>
            <person name="Chapman S.B."/>
            <person name="Chen Z."/>
            <person name="Freedman E."/>
            <person name="Gellesch M."/>
            <person name="Goldberg J."/>
            <person name="Griggs A."/>
            <person name="Gujja S."/>
            <person name="Heilman E.R."/>
            <person name="Heiman D."/>
            <person name="Hepburn T."/>
            <person name="Howarth C."/>
            <person name="Jen D."/>
            <person name="Larson L."/>
            <person name="Mehta T."/>
            <person name="Neiman D."/>
            <person name="Pearson M."/>
            <person name="Roberts A."/>
            <person name="Saif S."/>
            <person name="Shea T."/>
            <person name="Shenoy N."/>
            <person name="Sisk P."/>
            <person name="Stolte C."/>
            <person name="Sykes S."/>
            <person name="Walk T."/>
            <person name="White J."/>
            <person name="Yandava C."/>
            <person name="Haas B."/>
            <person name="Nusbaum C."/>
            <person name="Birren B."/>
        </authorList>
    </citation>
    <scope>NUCLEOTIDE SEQUENCE [LARGE SCALE GENOMIC DNA]</scope>
    <source>
        <strain evidence="4">ATCC 64411 / 73-15</strain>
    </source>
</reference>
<dbReference type="VEuPathDB" id="FungiDB:MAPG_05378"/>
<protein>
    <submittedName>
        <fullName evidence="2 3">Uncharacterized protein</fullName>
    </submittedName>
</protein>
<reference evidence="2" key="2">
    <citation type="submission" date="2010-05" db="EMBL/GenBank/DDBJ databases">
        <title>The Genome Sequence of Magnaporthe poae strain ATCC 64411.</title>
        <authorList>
            <consortium name="The Broad Institute Genome Sequencing Platform"/>
            <consortium name="Broad Institute Genome Sequencing Center for Infectious Disease"/>
            <person name="Ma L.-J."/>
            <person name="Dead R."/>
            <person name="Young S."/>
            <person name="Zeng Q."/>
            <person name="Koehrsen M."/>
            <person name="Alvarado L."/>
            <person name="Berlin A."/>
            <person name="Chapman S.B."/>
            <person name="Chen Z."/>
            <person name="Freedman E."/>
            <person name="Gellesch M."/>
            <person name="Goldberg J."/>
            <person name="Griggs A."/>
            <person name="Gujja S."/>
            <person name="Heilman E.R."/>
            <person name="Heiman D."/>
            <person name="Hepburn T."/>
            <person name="Howarth C."/>
            <person name="Jen D."/>
            <person name="Larson L."/>
            <person name="Mehta T."/>
            <person name="Neiman D."/>
            <person name="Pearson M."/>
            <person name="Roberts A."/>
            <person name="Saif S."/>
            <person name="Shea T."/>
            <person name="Shenoy N."/>
            <person name="Sisk P."/>
            <person name="Stolte C."/>
            <person name="Sykes S."/>
            <person name="Walk T."/>
            <person name="White J."/>
            <person name="Yandava C."/>
            <person name="Haas B."/>
            <person name="Nusbaum C."/>
            <person name="Birren B."/>
        </authorList>
    </citation>
    <scope>NUCLEOTIDE SEQUENCE</scope>
    <source>
        <strain evidence="2">ATCC 64411</strain>
    </source>
</reference>
<name>A0A0C4DZ86_MAGP6</name>
<reference evidence="2" key="3">
    <citation type="submission" date="2011-03" db="EMBL/GenBank/DDBJ databases">
        <title>Annotation of Magnaporthe poae ATCC 64411.</title>
        <authorList>
            <person name="Ma L.-J."/>
            <person name="Dead R."/>
            <person name="Young S.K."/>
            <person name="Zeng Q."/>
            <person name="Gargeya S."/>
            <person name="Fitzgerald M."/>
            <person name="Haas B."/>
            <person name="Abouelleil A."/>
            <person name="Alvarado L."/>
            <person name="Arachchi H.M."/>
            <person name="Berlin A."/>
            <person name="Brown A."/>
            <person name="Chapman S.B."/>
            <person name="Chen Z."/>
            <person name="Dunbar C."/>
            <person name="Freedman E."/>
            <person name="Gearin G."/>
            <person name="Gellesch M."/>
            <person name="Goldberg J."/>
            <person name="Griggs A."/>
            <person name="Gujja S."/>
            <person name="Heiman D."/>
            <person name="Howarth C."/>
            <person name="Larson L."/>
            <person name="Lui A."/>
            <person name="MacDonald P.J.P."/>
            <person name="Mehta T."/>
            <person name="Montmayeur A."/>
            <person name="Murphy C."/>
            <person name="Neiman D."/>
            <person name="Pearson M."/>
            <person name="Priest M."/>
            <person name="Roberts A."/>
            <person name="Saif S."/>
            <person name="Shea T."/>
            <person name="Shenoy N."/>
            <person name="Sisk P."/>
            <person name="Stolte C."/>
            <person name="Sykes S."/>
            <person name="Yandava C."/>
            <person name="Wortman J."/>
            <person name="Nusbaum C."/>
            <person name="Birren B."/>
        </authorList>
    </citation>
    <scope>NUCLEOTIDE SEQUENCE</scope>
    <source>
        <strain evidence="2">ATCC 64411</strain>
    </source>
</reference>
<reference evidence="3" key="5">
    <citation type="submission" date="2015-06" db="UniProtKB">
        <authorList>
            <consortium name="EnsemblFungi"/>
        </authorList>
    </citation>
    <scope>IDENTIFICATION</scope>
    <source>
        <strain evidence="3">ATCC 64411</strain>
    </source>
</reference>
<dbReference type="EMBL" id="GL876969">
    <property type="protein sequence ID" value="KLU86364.1"/>
    <property type="molecule type" value="Genomic_DNA"/>
</dbReference>
<dbReference type="AlphaFoldDB" id="A0A0C4DZ86"/>
<evidence type="ECO:0000313" key="3">
    <source>
        <dbReference type="EnsemblFungi" id="MAPG_05378T0"/>
    </source>
</evidence>
<feature type="region of interest" description="Disordered" evidence="1">
    <location>
        <begin position="1"/>
        <end position="29"/>
    </location>
</feature>
<evidence type="ECO:0000256" key="1">
    <source>
        <dbReference type="SAM" id="MobiDB-lite"/>
    </source>
</evidence>
<keyword evidence="4" id="KW-1185">Reference proteome</keyword>
<evidence type="ECO:0000313" key="2">
    <source>
        <dbReference type="EMBL" id="KLU86364.1"/>
    </source>
</evidence>
<dbReference type="Proteomes" id="UP000011715">
    <property type="component" value="Unassembled WGS sequence"/>
</dbReference>
<organism evidence="3 4">
    <name type="scientific">Magnaporthiopsis poae (strain ATCC 64411 / 73-15)</name>
    <name type="common">Kentucky bluegrass fungus</name>
    <name type="synonym">Magnaporthe poae</name>
    <dbReference type="NCBI Taxonomy" id="644358"/>
    <lineage>
        <taxon>Eukaryota</taxon>
        <taxon>Fungi</taxon>
        <taxon>Dikarya</taxon>
        <taxon>Ascomycota</taxon>
        <taxon>Pezizomycotina</taxon>
        <taxon>Sordariomycetes</taxon>
        <taxon>Sordariomycetidae</taxon>
        <taxon>Magnaporthales</taxon>
        <taxon>Magnaporthaceae</taxon>
        <taxon>Magnaporthiopsis</taxon>
    </lineage>
</organism>
<feature type="compositionally biased region" description="Basic and acidic residues" evidence="1">
    <location>
        <begin position="1"/>
        <end position="10"/>
    </location>
</feature>
<dbReference type="EnsemblFungi" id="MAPG_05378T0">
    <property type="protein sequence ID" value="MAPG_05378T0"/>
    <property type="gene ID" value="MAPG_05378"/>
</dbReference>
<dbReference type="EMBL" id="ADBL01001277">
    <property type="status" value="NOT_ANNOTATED_CDS"/>
    <property type="molecule type" value="Genomic_DNA"/>
</dbReference>
<sequence length="106" mass="11749">MREGDEREASNIHPLSGSRMRTSAADRRTSGQVQCFGSFTNGEARPVPFETCCRLSPPHLDACEPLGSFSWVAGPGVVAIARHRLRGKTESRDEKSCWLWDSRIST</sequence>
<proteinExistence type="predicted"/>
<gene>
    <name evidence="2" type="ORF">MAPG_05378</name>
</gene>
<accession>A0A0C4DZ86</accession>
<reference evidence="3" key="4">
    <citation type="journal article" date="2015" name="G3 (Bethesda)">
        <title>Genome sequences of three phytopathogenic species of the Magnaporthaceae family of fungi.</title>
        <authorList>
            <person name="Okagaki L.H."/>
            <person name="Nunes C.C."/>
            <person name="Sailsbery J."/>
            <person name="Clay B."/>
            <person name="Brown D."/>
            <person name="John T."/>
            <person name="Oh Y."/>
            <person name="Young N."/>
            <person name="Fitzgerald M."/>
            <person name="Haas B.J."/>
            <person name="Zeng Q."/>
            <person name="Young S."/>
            <person name="Adiconis X."/>
            <person name="Fan L."/>
            <person name="Levin J.Z."/>
            <person name="Mitchell T.K."/>
            <person name="Okubara P.A."/>
            <person name="Farman M.L."/>
            <person name="Kohn L.M."/>
            <person name="Birren B."/>
            <person name="Ma L.-J."/>
            <person name="Dean R.A."/>
        </authorList>
    </citation>
    <scope>NUCLEOTIDE SEQUENCE</scope>
    <source>
        <strain evidence="3">ATCC 64411 / 73-15</strain>
    </source>
</reference>
<evidence type="ECO:0000313" key="4">
    <source>
        <dbReference type="Proteomes" id="UP000011715"/>
    </source>
</evidence>